<dbReference type="AlphaFoldDB" id="A0A9P0HQS1"/>
<accession>A0A9P0HQS1</accession>
<organism evidence="1 2">
    <name type="scientific">Nezara viridula</name>
    <name type="common">Southern green stink bug</name>
    <name type="synonym">Cimex viridulus</name>
    <dbReference type="NCBI Taxonomy" id="85310"/>
    <lineage>
        <taxon>Eukaryota</taxon>
        <taxon>Metazoa</taxon>
        <taxon>Ecdysozoa</taxon>
        <taxon>Arthropoda</taxon>
        <taxon>Hexapoda</taxon>
        <taxon>Insecta</taxon>
        <taxon>Pterygota</taxon>
        <taxon>Neoptera</taxon>
        <taxon>Paraneoptera</taxon>
        <taxon>Hemiptera</taxon>
        <taxon>Heteroptera</taxon>
        <taxon>Panheteroptera</taxon>
        <taxon>Pentatomomorpha</taxon>
        <taxon>Pentatomoidea</taxon>
        <taxon>Pentatomidae</taxon>
        <taxon>Pentatominae</taxon>
        <taxon>Nezara</taxon>
    </lineage>
</organism>
<dbReference type="Proteomes" id="UP001152798">
    <property type="component" value="Chromosome 6"/>
</dbReference>
<keyword evidence="2" id="KW-1185">Reference proteome</keyword>
<sequence>MKFFPEITSSVTLPYVPRISVVNCRRNSLRRTFYKRLHKAGSPSGKLMRQLCIYPSTVGGIQLCKKLNDDMQVQASSCWRSYDPALHFLSQNKKQNYYVKVKSGLGVPTDRLSVLGPARFLEQKNLVIALEVPSISRELGLAESRGLEEPKGAGLRQVMTARGGRRLKASIVGHGIRKPNRNRVKVVGGRRRFSPRVAKPHADRSHLRWKRNGFNRGQNSFNTK</sequence>
<name>A0A9P0HQS1_NEZVI</name>
<gene>
    <name evidence="1" type="ORF">NEZAVI_LOCUS14040</name>
</gene>
<evidence type="ECO:0000313" key="2">
    <source>
        <dbReference type="Proteomes" id="UP001152798"/>
    </source>
</evidence>
<dbReference type="EMBL" id="OV725082">
    <property type="protein sequence ID" value="CAH1405992.1"/>
    <property type="molecule type" value="Genomic_DNA"/>
</dbReference>
<reference evidence="1" key="1">
    <citation type="submission" date="2022-01" db="EMBL/GenBank/DDBJ databases">
        <authorList>
            <person name="King R."/>
        </authorList>
    </citation>
    <scope>NUCLEOTIDE SEQUENCE</scope>
</reference>
<evidence type="ECO:0000313" key="1">
    <source>
        <dbReference type="EMBL" id="CAH1405992.1"/>
    </source>
</evidence>
<protein>
    <submittedName>
        <fullName evidence="1">Uncharacterized protein</fullName>
    </submittedName>
</protein>
<proteinExistence type="predicted"/>